<feature type="region of interest" description="Disordered" evidence="1">
    <location>
        <begin position="342"/>
        <end position="370"/>
    </location>
</feature>
<keyword evidence="3" id="KW-1185">Reference proteome</keyword>
<evidence type="ECO:0000313" key="2">
    <source>
        <dbReference type="EMBL" id="EIW82302.1"/>
    </source>
</evidence>
<feature type="compositionally biased region" description="Low complexity" evidence="1">
    <location>
        <begin position="295"/>
        <end position="318"/>
    </location>
</feature>
<feature type="region of interest" description="Disordered" evidence="1">
    <location>
        <begin position="262"/>
        <end position="330"/>
    </location>
</feature>
<dbReference type="GeneID" id="19200952"/>
<feature type="compositionally biased region" description="Polar residues" evidence="1">
    <location>
        <begin position="392"/>
        <end position="404"/>
    </location>
</feature>
<sequence>MAAGHSMVNVEDRRRRKTIEILAATANRALAEVSYTPQMAQKITQLQEENIKLWQDNAMLTQKAAILQHQNQASAASPSREEVLQQQVEQLMNKLSTMAIERDTLKHTRDQLLAAPTPDTRYQHLYMEYQKLDTNYKKLLMDFNSLKMNMRQPAPGMVPVNRGMVNTAPTQIPQGRMPQGQGMMMQHSQRHPSMNNMGGMVDPRQHPPGQVANSHNINVARGTPYAMPNQYPQAQHGHIVIPQAAQQQTQGHIMLNQAQYPMPARQSPVQSPSSHMQHHHSVQNSAQIPMPHSPARATGASYAPPAASPPAVRAATAGPSNPSIIDLTADEDPSNTIAQNALKRASTAPNVDREHKRSRSADQHIAKKSGDLGVVAEMVGPMQEMLGDGNANPAQSGEGNSGQMSVDDLYGDLSGNGAAASVGRARSALDVLVGVSADNECRTDAECVDLMWDEDGEVAGGMVCIACYNRYENGLQPEPKVFTEFTFETLRAHCKENHPTMWDDLQWKRDLGAPTGNSTP</sequence>
<protein>
    <submittedName>
        <fullName evidence="2">Uncharacterized protein</fullName>
    </submittedName>
</protein>
<comment type="caution">
    <text evidence="2">The sequence shown here is derived from an EMBL/GenBank/DDBJ whole genome shotgun (WGS) entry which is preliminary data.</text>
</comment>
<gene>
    <name evidence="2" type="ORF">CONPUDRAFT_136820</name>
</gene>
<reference evidence="3" key="1">
    <citation type="journal article" date="2012" name="Science">
        <title>The Paleozoic origin of enzymatic lignin decomposition reconstructed from 31 fungal genomes.</title>
        <authorList>
            <person name="Floudas D."/>
            <person name="Binder M."/>
            <person name="Riley R."/>
            <person name="Barry K."/>
            <person name="Blanchette R.A."/>
            <person name="Henrissat B."/>
            <person name="Martinez A.T."/>
            <person name="Otillar R."/>
            <person name="Spatafora J.W."/>
            <person name="Yadav J.S."/>
            <person name="Aerts A."/>
            <person name="Benoit I."/>
            <person name="Boyd A."/>
            <person name="Carlson A."/>
            <person name="Copeland A."/>
            <person name="Coutinho P.M."/>
            <person name="de Vries R.P."/>
            <person name="Ferreira P."/>
            <person name="Findley K."/>
            <person name="Foster B."/>
            <person name="Gaskell J."/>
            <person name="Glotzer D."/>
            <person name="Gorecki P."/>
            <person name="Heitman J."/>
            <person name="Hesse C."/>
            <person name="Hori C."/>
            <person name="Igarashi K."/>
            <person name="Jurgens J.A."/>
            <person name="Kallen N."/>
            <person name="Kersten P."/>
            <person name="Kohler A."/>
            <person name="Kuees U."/>
            <person name="Kumar T.K.A."/>
            <person name="Kuo A."/>
            <person name="LaButti K."/>
            <person name="Larrondo L.F."/>
            <person name="Lindquist E."/>
            <person name="Ling A."/>
            <person name="Lombard V."/>
            <person name="Lucas S."/>
            <person name="Lundell T."/>
            <person name="Martin R."/>
            <person name="McLaughlin D.J."/>
            <person name="Morgenstern I."/>
            <person name="Morin E."/>
            <person name="Murat C."/>
            <person name="Nagy L.G."/>
            <person name="Nolan M."/>
            <person name="Ohm R.A."/>
            <person name="Patyshakuliyeva A."/>
            <person name="Rokas A."/>
            <person name="Ruiz-Duenas F.J."/>
            <person name="Sabat G."/>
            <person name="Salamov A."/>
            <person name="Samejima M."/>
            <person name="Schmutz J."/>
            <person name="Slot J.C."/>
            <person name="St John F."/>
            <person name="Stenlid J."/>
            <person name="Sun H."/>
            <person name="Sun S."/>
            <person name="Syed K."/>
            <person name="Tsang A."/>
            <person name="Wiebenga A."/>
            <person name="Young D."/>
            <person name="Pisabarro A."/>
            <person name="Eastwood D.C."/>
            <person name="Martin F."/>
            <person name="Cullen D."/>
            <person name="Grigoriev I.V."/>
            <person name="Hibbett D.S."/>
        </authorList>
    </citation>
    <scope>NUCLEOTIDE SEQUENCE [LARGE SCALE GENOMIC DNA]</scope>
    <source>
        <strain evidence="3">RWD-64-598 SS2</strain>
    </source>
</reference>
<proteinExistence type="predicted"/>
<feature type="compositionally biased region" description="Basic and acidic residues" evidence="1">
    <location>
        <begin position="351"/>
        <end position="370"/>
    </location>
</feature>
<evidence type="ECO:0000313" key="3">
    <source>
        <dbReference type="Proteomes" id="UP000053558"/>
    </source>
</evidence>
<name>A0A5M3MT08_CONPW</name>
<dbReference type="AlphaFoldDB" id="A0A5M3MT08"/>
<organism evidence="2 3">
    <name type="scientific">Coniophora puteana (strain RWD-64-598)</name>
    <name type="common">Brown rot fungus</name>
    <dbReference type="NCBI Taxonomy" id="741705"/>
    <lineage>
        <taxon>Eukaryota</taxon>
        <taxon>Fungi</taxon>
        <taxon>Dikarya</taxon>
        <taxon>Basidiomycota</taxon>
        <taxon>Agaricomycotina</taxon>
        <taxon>Agaricomycetes</taxon>
        <taxon>Agaricomycetidae</taxon>
        <taxon>Boletales</taxon>
        <taxon>Coniophorineae</taxon>
        <taxon>Coniophoraceae</taxon>
        <taxon>Coniophora</taxon>
    </lineage>
</organism>
<dbReference type="RefSeq" id="XP_007768017.1">
    <property type="nucleotide sequence ID" value="XM_007769827.1"/>
</dbReference>
<evidence type="ECO:0000256" key="1">
    <source>
        <dbReference type="SAM" id="MobiDB-lite"/>
    </source>
</evidence>
<dbReference type="KEGG" id="cput:CONPUDRAFT_136820"/>
<feature type="compositionally biased region" description="Low complexity" evidence="1">
    <location>
        <begin position="266"/>
        <end position="275"/>
    </location>
</feature>
<dbReference type="OrthoDB" id="3263403at2759"/>
<feature type="region of interest" description="Disordered" evidence="1">
    <location>
        <begin position="385"/>
        <end position="408"/>
    </location>
</feature>
<dbReference type="Proteomes" id="UP000053558">
    <property type="component" value="Unassembled WGS sequence"/>
</dbReference>
<accession>A0A5M3MT08</accession>
<dbReference type="EMBL" id="JH711577">
    <property type="protein sequence ID" value="EIW82302.1"/>
    <property type="molecule type" value="Genomic_DNA"/>
</dbReference>